<evidence type="ECO:0000256" key="3">
    <source>
        <dbReference type="ARBA" id="ARBA00022679"/>
    </source>
</evidence>
<dbReference type="InterPro" id="IPR000719">
    <property type="entry name" value="Prot_kinase_dom"/>
</dbReference>
<gene>
    <name evidence="11" type="ORF">MYCIT1_LOCUS28929</name>
</gene>
<protein>
    <recommendedName>
        <fullName evidence="1">non-specific serine/threonine protein kinase</fullName>
        <ecNumber evidence="1">2.7.11.1</ecNumber>
    </recommendedName>
</protein>
<evidence type="ECO:0000259" key="10">
    <source>
        <dbReference type="PROSITE" id="PS50011"/>
    </source>
</evidence>
<feature type="compositionally biased region" description="Basic and acidic residues" evidence="9">
    <location>
        <begin position="142"/>
        <end position="151"/>
    </location>
</feature>
<evidence type="ECO:0000256" key="8">
    <source>
        <dbReference type="PROSITE-ProRule" id="PRU10141"/>
    </source>
</evidence>
<feature type="compositionally biased region" description="Acidic residues" evidence="9">
    <location>
        <begin position="290"/>
        <end position="306"/>
    </location>
</feature>
<evidence type="ECO:0000313" key="12">
    <source>
        <dbReference type="Proteomes" id="UP001295794"/>
    </source>
</evidence>
<comment type="similarity">
    <text evidence="7">Belongs to the protein kinase superfamily. CMGC Ser/Thr protein kinase family.</text>
</comment>
<dbReference type="Gene3D" id="1.10.510.10">
    <property type="entry name" value="Transferase(Phosphotransferase) domain 1"/>
    <property type="match status" value="1"/>
</dbReference>
<feature type="compositionally biased region" description="Gly residues" evidence="9">
    <location>
        <begin position="81"/>
        <end position="93"/>
    </location>
</feature>
<dbReference type="Pfam" id="PF00069">
    <property type="entry name" value="Pkinase"/>
    <property type="match status" value="1"/>
</dbReference>
<dbReference type="PANTHER" id="PTHR24058:SF103">
    <property type="entry name" value="SERINE_THREONINE-PROTEIN KINASE PRP4 HOMOLOG"/>
    <property type="match status" value="1"/>
</dbReference>
<evidence type="ECO:0000256" key="6">
    <source>
        <dbReference type="ARBA" id="ARBA00022840"/>
    </source>
</evidence>
<feature type="compositionally biased region" description="Basic and acidic residues" evidence="9">
    <location>
        <begin position="66"/>
        <end position="79"/>
    </location>
</feature>
<proteinExistence type="inferred from homology"/>
<sequence length="685" mass="76404">QTEEVSILPSLSSSRLVRCPTNCLYTMANAPPEIQKTTSNGSSSNLKRAFDDGESGSHHHQHKRRERDVKGSRDWRDVHLGNGGGSGGNGSGSGRSSRVGERDRDRERHRRERDRRYRDRDYDRPRERSRSPRPQASPTVCSEKEEGEISPRPRSVSIATPPPVTPAPEQPTMQVEPELELELAPSPPPVEQTLAERRARRAAILARHTSTAAPPSVAPSQAVSRQISRSPSPEQNETQFTLAKADETAELAVAPEDQVNAADYDPSLDRREDEFRRVNAPAVEVIEEEMEYEEDEDEDEDLDDMFSLDTDKPKKKKKVGKKKVKVEQPANGQQQQVLHSDAAADPEGYYTVILGEVLVAPGEKGERYQVYASVGRGMFAVVVRARVLSEGDDGKESKEGGREVAIKIVRAQEVMHRAGLKESAILTKLQAADPEDKRHIVRLERTFEHRGHLCLVFESMSMNLRDVVKRFGKDVGLNIRAVRAYAHQLFIALGHLRKLGVMHADIKPDNILVNDAKTMLKLCDLGSASDAAENDITPYLVSRFYRAPEIILGVPYDPSLDVWSVGCTLYELYTGKILFPGRSNNQMLLHMMELKGRFNGKMIKKAKFGDVYFDEMGAFESVEKEKGSGNVRGGEWPAECWIADLRYPGCGAESAHLETGERLATEIAWERAVERGGHECAVAFH</sequence>
<dbReference type="PROSITE" id="PS00108">
    <property type="entry name" value="PROTEIN_KINASE_ST"/>
    <property type="match status" value="1"/>
</dbReference>
<reference evidence="11" key="1">
    <citation type="submission" date="2023-11" db="EMBL/GenBank/DDBJ databases">
        <authorList>
            <person name="De Vega J J."/>
            <person name="De Vega J J."/>
        </authorList>
    </citation>
    <scope>NUCLEOTIDE SEQUENCE</scope>
</reference>
<dbReference type="EC" id="2.7.11.1" evidence="1"/>
<dbReference type="InterPro" id="IPR011009">
    <property type="entry name" value="Kinase-like_dom_sf"/>
</dbReference>
<feature type="compositionally biased region" description="Polar residues" evidence="9">
    <location>
        <begin position="225"/>
        <end position="240"/>
    </location>
</feature>
<keyword evidence="4 8" id="KW-0547">Nucleotide-binding</keyword>
<dbReference type="GO" id="GO:0005524">
    <property type="term" value="F:ATP binding"/>
    <property type="evidence" value="ECO:0007669"/>
    <property type="project" value="UniProtKB-UniRule"/>
</dbReference>
<feature type="non-terminal residue" evidence="11">
    <location>
        <position position="685"/>
    </location>
</feature>
<dbReference type="PROSITE" id="PS00107">
    <property type="entry name" value="PROTEIN_KINASE_ATP"/>
    <property type="match status" value="1"/>
</dbReference>
<feature type="compositionally biased region" description="Pro residues" evidence="9">
    <location>
        <begin position="160"/>
        <end position="169"/>
    </location>
</feature>
<dbReference type="SUPFAM" id="SSF56112">
    <property type="entry name" value="Protein kinase-like (PK-like)"/>
    <property type="match status" value="1"/>
</dbReference>
<keyword evidence="5" id="KW-0418">Kinase</keyword>
<feature type="compositionally biased region" description="Basic and acidic residues" evidence="9">
    <location>
        <begin position="48"/>
        <end position="57"/>
    </location>
</feature>
<dbReference type="PROSITE" id="PS50011">
    <property type="entry name" value="PROTEIN_KINASE_DOM"/>
    <property type="match status" value="1"/>
</dbReference>
<evidence type="ECO:0000256" key="2">
    <source>
        <dbReference type="ARBA" id="ARBA00022527"/>
    </source>
</evidence>
<feature type="compositionally biased region" description="Basic and acidic residues" evidence="9">
    <location>
        <begin position="114"/>
        <end position="130"/>
    </location>
</feature>
<dbReference type="InterPro" id="IPR017441">
    <property type="entry name" value="Protein_kinase_ATP_BS"/>
</dbReference>
<feature type="domain" description="Protein kinase" evidence="10">
    <location>
        <begin position="368"/>
        <end position="685"/>
    </location>
</feature>
<keyword evidence="6 8" id="KW-0067">ATP-binding</keyword>
<dbReference type="Gene3D" id="3.30.200.20">
    <property type="entry name" value="Phosphorylase Kinase, domain 1"/>
    <property type="match status" value="1"/>
</dbReference>
<keyword evidence="12" id="KW-1185">Reference proteome</keyword>
<comment type="caution">
    <text evidence="11">The sequence shown here is derived from an EMBL/GenBank/DDBJ whole genome shotgun (WGS) entry which is preliminary data.</text>
</comment>
<evidence type="ECO:0000256" key="7">
    <source>
        <dbReference type="ARBA" id="ARBA00023596"/>
    </source>
</evidence>
<evidence type="ECO:0000256" key="4">
    <source>
        <dbReference type="ARBA" id="ARBA00022741"/>
    </source>
</evidence>
<name>A0AAD2HNC7_9AGAR</name>
<evidence type="ECO:0000256" key="9">
    <source>
        <dbReference type="SAM" id="MobiDB-lite"/>
    </source>
</evidence>
<feature type="region of interest" description="Disordered" evidence="9">
    <location>
        <begin position="27"/>
        <end position="240"/>
    </location>
</feature>
<dbReference type="EMBL" id="CAVNYO010000434">
    <property type="protein sequence ID" value="CAK5279118.1"/>
    <property type="molecule type" value="Genomic_DNA"/>
</dbReference>
<evidence type="ECO:0000256" key="5">
    <source>
        <dbReference type="ARBA" id="ARBA00022777"/>
    </source>
</evidence>
<evidence type="ECO:0000256" key="1">
    <source>
        <dbReference type="ARBA" id="ARBA00012513"/>
    </source>
</evidence>
<organism evidence="11 12">
    <name type="scientific">Mycena citricolor</name>
    <dbReference type="NCBI Taxonomy" id="2018698"/>
    <lineage>
        <taxon>Eukaryota</taxon>
        <taxon>Fungi</taxon>
        <taxon>Dikarya</taxon>
        <taxon>Basidiomycota</taxon>
        <taxon>Agaricomycotina</taxon>
        <taxon>Agaricomycetes</taxon>
        <taxon>Agaricomycetidae</taxon>
        <taxon>Agaricales</taxon>
        <taxon>Marasmiineae</taxon>
        <taxon>Mycenaceae</taxon>
        <taxon>Mycena</taxon>
    </lineage>
</organism>
<dbReference type="PANTHER" id="PTHR24058">
    <property type="entry name" value="DUAL SPECIFICITY PROTEIN KINASE"/>
    <property type="match status" value="1"/>
</dbReference>
<dbReference type="InterPro" id="IPR050494">
    <property type="entry name" value="Ser_Thr_dual-spec_kinase"/>
</dbReference>
<dbReference type="GO" id="GO:0004674">
    <property type="term" value="F:protein serine/threonine kinase activity"/>
    <property type="evidence" value="ECO:0007669"/>
    <property type="project" value="UniProtKB-KW"/>
</dbReference>
<keyword evidence="2" id="KW-0723">Serine/threonine-protein kinase</keyword>
<feature type="compositionally biased region" description="Low complexity" evidence="9">
    <location>
        <begin position="202"/>
        <end position="224"/>
    </location>
</feature>
<keyword evidence="3" id="KW-0808">Transferase</keyword>
<feature type="region of interest" description="Disordered" evidence="9">
    <location>
        <begin position="290"/>
        <end position="338"/>
    </location>
</feature>
<dbReference type="SMART" id="SM00220">
    <property type="entry name" value="S_TKc"/>
    <property type="match status" value="1"/>
</dbReference>
<evidence type="ECO:0000313" key="11">
    <source>
        <dbReference type="EMBL" id="CAK5279118.1"/>
    </source>
</evidence>
<feature type="compositionally biased region" description="Polar residues" evidence="9">
    <location>
        <begin position="35"/>
        <end position="46"/>
    </location>
</feature>
<accession>A0AAD2HNC7</accession>
<dbReference type="AlphaFoldDB" id="A0AAD2HNC7"/>
<feature type="binding site" evidence="8">
    <location>
        <position position="407"/>
    </location>
    <ligand>
        <name>ATP</name>
        <dbReference type="ChEBI" id="CHEBI:30616"/>
    </ligand>
</feature>
<dbReference type="InterPro" id="IPR008271">
    <property type="entry name" value="Ser/Thr_kinase_AS"/>
</dbReference>
<feature type="compositionally biased region" description="Basic residues" evidence="9">
    <location>
        <begin position="313"/>
        <end position="324"/>
    </location>
</feature>
<dbReference type="Proteomes" id="UP001295794">
    <property type="component" value="Unassembled WGS sequence"/>
</dbReference>
<dbReference type="FunFam" id="1.10.510.10:FF:000078">
    <property type="entry name" value="Serine/threonine-protein kinase PRP4 homolog"/>
    <property type="match status" value="1"/>
</dbReference>